<feature type="transmembrane region" description="Helical" evidence="1">
    <location>
        <begin position="510"/>
        <end position="535"/>
    </location>
</feature>
<keyword evidence="1" id="KW-1133">Transmembrane helix</keyword>
<keyword evidence="1" id="KW-0812">Transmembrane</keyword>
<reference evidence="2" key="1">
    <citation type="submission" date="2020-10" db="EMBL/GenBank/DDBJ databases">
        <title>Diverse heliorhodopsins detected via functional metagenomics in peat lake Actinobacteria, Chloroflexi and Archaea.</title>
        <authorList>
            <person name="Chazan A."/>
            <person name="Rozenberg A."/>
            <person name="Tahan R."/>
            <person name="Mannen K."/>
            <person name="Nagata T."/>
            <person name="Yaish S."/>
            <person name="Larom S."/>
            <person name="Kandori H."/>
            <person name="Inoue K."/>
            <person name="Beja O."/>
            <person name="Pushkarev A."/>
        </authorList>
    </citation>
    <scope>NUCLEOTIDE SEQUENCE</scope>
</reference>
<accession>A0A871Y7N0</accession>
<name>A0A871Y7N0_9CHLR</name>
<gene>
    <name evidence="2" type="ORF">HULAa30F3_00013</name>
</gene>
<dbReference type="EMBL" id="MW122882">
    <property type="protein sequence ID" value="QOV09060.1"/>
    <property type="molecule type" value="Genomic_DNA"/>
</dbReference>
<keyword evidence="1" id="KW-0472">Membrane</keyword>
<dbReference type="AlphaFoldDB" id="A0A871Y7N0"/>
<proteinExistence type="predicted"/>
<evidence type="ECO:0000256" key="1">
    <source>
        <dbReference type="SAM" id="Phobius"/>
    </source>
</evidence>
<feature type="transmembrane region" description="Helical" evidence="1">
    <location>
        <begin position="483"/>
        <end position="503"/>
    </location>
</feature>
<sequence length="611" mass="65640">MIIVRRFFAVLLAILLVVLFVPLMLVSQVNNTVANPNFYTDQLRKADMYNFVSAQILPAMIEQVDTSSGAASNLDWAKPQLTQIAQQSVPPAWLQFTTEQAINAVIPYMAGDADHFTITIQLKDRVPATAQAIKTALADPVFFNRIYNESLVDVLVSAVEGQDLPLPLTSTELESLILQICPPDWVRTQLNATVDSLSGYLTGTQSAVSIRINLMERMAAAQTAVTDVMKKQALYDYMMDKVVAPAVQAQLGTAALPYGITLTSTEVSTIVKQSLPLSWYQGQVSSVVSQIFGYFKGTTNSLALSVSVADRKSAVINAVSQTADTKLEAMINKLPTVPPAQFATMIVNLPANTLPAARPAGVSYADIKTQLKINISDLVTPIVNQAVPDQFTIPDKTVREAFGGTATGGSDPLTQARQYVMNGYVISSDQFASSPDISQSLVDMRDKVNKGFTLTDADMTTSEPTDMLDMSVVRDSFLEARPWMFLTWLIPLLLILAIGFLGGRDWGSRLLWAGVPLLICGILSAIVSGPVAAIASNEAIKQLPSNMFADSGLSLQLQSLLDAKVTALVQTTISSFFSGLLITSIVIAVASIAAIVGGAILHARRKQGAAS</sequence>
<organism evidence="2">
    <name type="scientific">uncultured Dehalococcoidia bacterium</name>
    <dbReference type="NCBI Taxonomy" id="498747"/>
    <lineage>
        <taxon>Bacteria</taxon>
        <taxon>Bacillati</taxon>
        <taxon>Chloroflexota</taxon>
        <taxon>Dehalococcoidia</taxon>
        <taxon>environmental samples</taxon>
    </lineage>
</organism>
<evidence type="ECO:0000313" key="2">
    <source>
        <dbReference type="EMBL" id="QOV09060.1"/>
    </source>
</evidence>
<feature type="transmembrane region" description="Helical" evidence="1">
    <location>
        <begin position="576"/>
        <end position="601"/>
    </location>
</feature>
<protein>
    <submittedName>
        <fullName evidence="2">Uncharacterized protein</fullName>
    </submittedName>
</protein>